<proteinExistence type="predicted"/>
<organism evidence="1">
    <name type="scientific">Siphoviridae sp. ctvBz3</name>
    <dbReference type="NCBI Taxonomy" id="2825720"/>
    <lineage>
        <taxon>Viruses</taxon>
        <taxon>Duplodnaviria</taxon>
        <taxon>Heunggongvirae</taxon>
        <taxon>Uroviricota</taxon>
        <taxon>Caudoviricetes</taxon>
    </lineage>
</organism>
<name>A0A8S5TXM0_9CAUD</name>
<protein>
    <submittedName>
        <fullName evidence="1">Uncharacterized protein</fullName>
    </submittedName>
</protein>
<dbReference type="EMBL" id="BK015955">
    <property type="protein sequence ID" value="DAF86948.1"/>
    <property type="molecule type" value="Genomic_DNA"/>
</dbReference>
<reference evidence="1" key="1">
    <citation type="journal article" date="2021" name="Proc. Natl. Acad. Sci. U.S.A.">
        <title>A Catalog of Tens of Thousands of Viruses from Human Metagenomes Reveals Hidden Associations with Chronic Diseases.</title>
        <authorList>
            <person name="Tisza M.J."/>
            <person name="Buck C.B."/>
        </authorList>
    </citation>
    <scope>NUCLEOTIDE SEQUENCE</scope>
    <source>
        <strain evidence="1">CtvBz3</strain>
    </source>
</reference>
<accession>A0A8S5TXM0</accession>
<evidence type="ECO:0000313" key="1">
    <source>
        <dbReference type="EMBL" id="DAF86948.1"/>
    </source>
</evidence>
<sequence>MHLHDCYAAHLHLLSPTMNKARCCRFWYPSPID</sequence>